<evidence type="ECO:0000313" key="2">
    <source>
        <dbReference type="EMBL" id="PCH42065.1"/>
    </source>
</evidence>
<protein>
    <submittedName>
        <fullName evidence="2">Uncharacterized protein</fullName>
    </submittedName>
</protein>
<keyword evidence="3" id="KW-1185">Reference proteome</keyword>
<organism evidence="2 3">
    <name type="scientific">Wolfiporia cocos (strain MD-104)</name>
    <name type="common">Brown rot fungus</name>
    <dbReference type="NCBI Taxonomy" id="742152"/>
    <lineage>
        <taxon>Eukaryota</taxon>
        <taxon>Fungi</taxon>
        <taxon>Dikarya</taxon>
        <taxon>Basidiomycota</taxon>
        <taxon>Agaricomycotina</taxon>
        <taxon>Agaricomycetes</taxon>
        <taxon>Polyporales</taxon>
        <taxon>Phaeolaceae</taxon>
        <taxon>Wolfiporia</taxon>
    </lineage>
</organism>
<dbReference type="AlphaFoldDB" id="A0A2H3JKK5"/>
<name>A0A2H3JKK5_WOLCO</name>
<proteinExistence type="predicted"/>
<sequence length="102" mass="11265">MPTPQPGVWETRFAQLPAFADRTLAKLLVLRLLGSQKLNVSHLPIREPIPTPATTSPTADETTTSRSVYSRLTSPKSPLSVSPADFRAFRHPPNPPDRRPRG</sequence>
<feature type="compositionally biased region" description="Low complexity" evidence="1">
    <location>
        <begin position="52"/>
        <end position="65"/>
    </location>
</feature>
<feature type="compositionally biased region" description="Polar residues" evidence="1">
    <location>
        <begin position="66"/>
        <end position="80"/>
    </location>
</feature>
<evidence type="ECO:0000256" key="1">
    <source>
        <dbReference type="SAM" id="MobiDB-lite"/>
    </source>
</evidence>
<reference evidence="2 3" key="1">
    <citation type="journal article" date="2012" name="Science">
        <title>The Paleozoic origin of enzymatic lignin decomposition reconstructed from 31 fungal genomes.</title>
        <authorList>
            <person name="Floudas D."/>
            <person name="Binder M."/>
            <person name="Riley R."/>
            <person name="Barry K."/>
            <person name="Blanchette R.A."/>
            <person name="Henrissat B."/>
            <person name="Martinez A.T."/>
            <person name="Otillar R."/>
            <person name="Spatafora J.W."/>
            <person name="Yadav J.S."/>
            <person name="Aerts A."/>
            <person name="Benoit I."/>
            <person name="Boyd A."/>
            <person name="Carlson A."/>
            <person name="Copeland A."/>
            <person name="Coutinho P.M."/>
            <person name="de Vries R.P."/>
            <person name="Ferreira P."/>
            <person name="Findley K."/>
            <person name="Foster B."/>
            <person name="Gaskell J."/>
            <person name="Glotzer D."/>
            <person name="Gorecki P."/>
            <person name="Heitman J."/>
            <person name="Hesse C."/>
            <person name="Hori C."/>
            <person name="Igarashi K."/>
            <person name="Jurgens J.A."/>
            <person name="Kallen N."/>
            <person name="Kersten P."/>
            <person name="Kohler A."/>
            <person name="Kuees U."/>
            <person name="Kumar T.K.A."/>
            <person name="Kuo A."/>
            <person name="LaButti K."/>
            <person name="Larrondo L.F."/>
            <person name="Lindquist E."/>
            <person name="Ling A."/>
            <person name="Lombard V."/>
            <person name="Lucas S."/>
            <person name="Lundell T."/>
            <person name="Martin R."/>
            <person name="McLaughlin D.J."/>
            <person name="Morgenstern I."/>
            <person name="Morin E."/>
            <person name="Murat C."/>
            <person name="Nagy L.G."/>
            <person name="Nolan M."/>
            <person name="Ohm R.A."/>
            <person name="Patyshakuliyeva A."/>
            <person name="Rokas A."/>
            <person name="Ruiz-Duenas F.J."/>
            <person name="Sabat G."/>
            <person name="Salamov A."/>
            <person name="Samejima M."/>
            <person name="Schmutz J."/>
            <person name="Slot J.C."/>
            <person name="St John F."/>
            <person name="Stenlid J."/>
            <person name="Sun H."/>
            <person name="Sun S."/>
            <person name="Syed K."/>
            <person name="Tsang A."/>
            <person name="Wiebenga A."/>
            <person name="Young D."/>
            <person name="Pisabarro A."/>
            <person name="Eastwood D.C."/>
            <person name="Martin F."/>
            <person name="Cullen D."/>
            <person name="Grigoriev I.V."/>
            <person name="Hibbett D.S."/>
        </authorList>
    </citation>
    <scope>NUCLEOTIDE SEQUENCE [LARGE SCALE GENOMIC DNA]</scope>
    <source>
        <strain evidence="2 3">MD-104</strain>
    </source>
</reference>
<evidence type="ECO:0000313" key="3">
    <source>
        <dbReference type="Proteomes" id="UP000218811"/>
    </source>
</evidence>
<dbReference type="Proteomes" id="UP000218811">
    <property type="component" value="Unassembled WGS sequence"/>
</dbReference>
<feature type="region of interest" description="Disordered" evidence="1">
    <location>
        <begin position="40"/>
        <end position="102"/>
    </location>
</feature>
<dbReference type="EMBL" id="KB468124">
    <property type="protein sequence ID" value="PCH42065.1"/>
    <property type="molecule type" value="Genomic_DNA"/>
</dbReference>
<accession>A0A2H3JKK5</accession>
<gene>
    <name evidence="2" type="ORF">WOLCODRAFT_25095</name>
</gene>